<comment type="caution">
    <text evidence="1">The sequence shown here is derived from an EMBL/GenBank/DDBJ whole genome shotgun (WGS) entry which is preliminary data.</text>
</comment>
<keyword evidence="2" id="KW-1185">Reference proteome</keyword>
<dbReference type="RefSeq" id="WP_183339059.1">
    <property type="nucleotide sequence ID" value="NZ_JACHZG010000001.1"/>
</dbReference>
<dbReference type="AlphaFoldDB" id="A0A7W5P7K8"/>
<evidence type="ECO:0000313" key="1">
    <source>
        <dbReference type="EMBL" id="MBB3327680.1"/>
    </source>
</evidence>
<accession>A0A7W5P7K8</accession>
<reference evidence="1 2" key="1">
    <citation type="submission" date="2020-08" db="EMBL/GenBank/DDBJ databases">
        <title>Sequencing the genomes of 1000 actinobacteria strains.</title>
        <authorList>
            <person name="Klenk H.-P."/>
        </authorList>
    </citation>
    <scope>NUCLEOTIDE SEQUENCE [LARGE SCALE GENOMIC DNA]</scope>
    <source>
        <strain evidence="1 2">DSM 11053</strain>
    </source>
</reference>
<sequence>MVKTTIYLPEELDLWLESRSASTATSKAELIRRALTRMQQDEPISGDRPVFKVYDSGRSLTVDEMDEAIASRIAERAARR</sequence>
<protein>
    <submittedName>
        <fullName evidence="1">Arc/MetJ-type ribon-helix-helix transcriptional regulator</fullName>
    </submittedName>
</protein>
<dbReference type="EMBL" id="JACHZG010000001">
    <property type="protein sequence ID" value="MBB3327680.1"/>
    <property type="molecule type" value="Genomic_DNA"/>
</dbReference>
<evidence type="ECO:0000313" key="2">
    <source>
        <dbReference type="Proteomes" id="UP000565572"/>
    </source>
</evidence>
<dbReference type="Proteomes" id="UP000565572">
    <property type="component" value="Unassembled WGS sequence"/>
</dbReference>
<name>A0A7W5P7K8_9ACTN</name>
<gene>
    <name evidence="1" type="ORF">FHX39_002624</name>
</gene>
<organism evidence="1 2">
    <name type="scientific">Microlunatus antarcticus</name>
    <dbReference type="NCBI Taxonomy" id="53388"/>
    <lineage>
        <taxon>Bacteria</taxon>
        <taxon>Bacillati</taxon>
        <taxon>Actinomycetota</taxon>
        <taxon>Actinomycetes</taxon>
        <taxon>Propionibacteriales</taxon>
        <taxon>Propionibacteriaceae</taxon>
        <taxon>Microlunatus</taxon>
    </lineage>
</organism>
<proteinExistence type="predicted"/>